<gene>
    <name evidence="1" type="ORF">MU0050_003410</name>
</gene>
<evidence type="ECO:0008006" key="3">
    <source>
        <dbReference type="Google" id="ProtNLM"/>
    </source>
</evidence>
<dbReference type="EMBL" id="OY726395">
    <property type="protein sequence ID" value="CAJ1584855.1"/>
    <property type="molecule type" value="Genomic_DNA"/>
</dbReference>
<dbReference type="Proteomes" id="UP001190466">
    <property type="component" value="Chromosome"/>
</dbReference>
<evidence type="ECO:0000313" key="2">
    <source>
        <dbReference type="Proteomes" id="UP001190466"/>
    </source>
</evidence>
<keyword evidence="2" id="KW-1185">Reference proteome</keyword>
<evidence type="ECO:0000313" key="1">
    <source>
        <dbReference type="EMBL" id="CAJ1584855.1"/>
    </source>
</evidence>
<dbReference type="RefSeq" id="WP_316510745.1">
    <property type="nucleotide sequence ID" value="NZ_OY726395.1"/>
</dbReference>
<reference evidence="1 2" key="1">
    <citation type="submission" date="2023-08" db="EMBL/GenBank/DDBJ databases">
        <authorList>
            <person name="Folkvardsen B D."/>
            <person name="Norman A."/>
        </authorList>
    </citation>
    <scope>NUCLEOTIDE SEQUENCE [LARGE SCALE GENOMIC DNA]</scope>
    <source>
        <strain evidence="1 2">Mu0050</strain>
    </source>
</reference>
<name>A0ABN9P1C8_9MYCO</name>
<dbReference type="InterPro" id="IPR011335">
    <property type="entry name" value="Restrct_endonuc-II-like"/>
</dbReference>
<sequence>MPPELRRLFAAQGRVVTSAQLLEHLSRRTVQRQLRSRELVKIWPGIYSLGEPDRLRLLRGLDLRCGEPVVACLSTAAAMYGFDTEDDPKLHVLNPVGHRLRHDDGLRVHRREGAPLTTWRGRRLTRPDWTAIETARSLSRPRALATLDAALRSGTCDPRGLTIAAEAQTGRRGIVMVRDLIPLARPQAESPMESEARLAMVDGGLPAPTLQYEVVDRDGRRWRLDFAWPELMFAVEYDGFEWHSDAEHLRRDRQKRAALQELGWRVMSIVCDDVRRQPWRMLRRIEVQLESAAA</sequence>
<organism evidence="1 2">
    <name type="scientific">[Mycobacterium] wendilense</name>
    <dbReference type="NCBI Taxonomy" id="3064284"/>
    <lineage>
        <taxon>Bacteria</taxon>
        <taxon>Bacillati</taxon>
        <taxon>Actinomycetota</taxon>
        <taxon>Actinomycetes</taxon>
        <taxon>Mycobacteriales</taxon>
        <taxon>Mycobacteriaceae</taxon>
        <taxon>Mycolicibacter</taxon>
    </lineage>
</organism>
<proteinExistence type="predicted"/>
<accession>A0ABN9P1C8</accession>
<protein>
    <recommendedName>
        <fullName evidence="3">DUF559 domain-containing protein</fullName>
    </recommendedName>
</protein>
<dbReference type="SUPFAM" id="SSF52980">
    <property type="entry name" value="Restriction endonuclease-like"/>
    <property type="match status" value="1"/>
</dbReference>
<dbReference type="Gene3D" id="3.40.960.10">
    <property type="entry name" value="VSR Endonuclease"/>
    <property type="match status" value="1"/>
</dbReference>